<dbReference type="Gene3D" id="2.30.30.60">
    <property type="match status" value="1"/>
</dbReference>
<feature type="transmembrane region" description="Helical" evidence="7">
    <location>
        <begin position="28"/>
        <end position="47"/>
    </location>
</feature>
<evidence type="ECO:0000256" key="1">
    <source>
        <dbReference type="ARBA" id="ARBA00004651"/>
    </source>
</evidence>
<keyword evidence="6 7" id="KW-0472">Membrane</keyword>
<dbReference type="GO" id="GO:0005886">
    <property type="term" value="C:plasma membrane"/>
    <property type="evidence" value="ECO:0007669"/>
    <property type="project" value="UniProtKB-SubCell"/>
</dbReference>
<dbReference type="RefSeq" id="WP_044229172.1">
    <property type="nucleotide sequence ID" value="NZ_JRYR02000001.1"/>
</dbReference>
<dbReference type="InterPro" id="IPR011066">
    <property type="entry name" value="MscS_channel_C_sf"/>
</dbReference>
<evidence type="ECO:0000259" key="10">
    <source>
        <dbReference type="Pfam" id="PF21088"/>
    </source>
</evidence>
<dbReference type="InterPro" id="IPR023408">
    <property type="entry name" value="MscS_beta-dom_sf"/>
</dbReference>
<protein>
    <submittedName>
        <fullName evidence="11">Mechanosensitive ion channel protein MscS</fullName>
    </submittedName>
</protein>
<feature type="domain" description="Mechanosensitive ion channel MscS" evidence="8">
    <location>
        <begin position="117"/>
        <end position="183"/>
    </location>
</feature>
<dbReference type="PANTHER" id="PTHR30347">
    <property type="entry name" value="POTASSIUM CHANNEL RELATED"/>
    <property type="match status" value="1"/>
</dbReference>
<dbReference type="OrthoDB" id="9809206at2"/>
<evidence type="ECO:0000256" key="2">
    <source>
        <dbReference type="ARBA" id="ARBA00008017"/>
    </source>
</evidence>
<keyword evidence="4 7" id="KW-0812">Transmembrane</keyword>
<dbReference type="Proteomes" id="UP000179797">
    <property type="component" value="Unassembled WGS sequence"/>
</dbReference>
<evidence type="ECO:0000256" key="4">
    <source>
        <dbReference type="ARBA" id="ARBA00022692"/>
    </source>
</evidence>
<organism evidence="11 12">
    <name type="scientific">Flammeovirga pacifica</name>
    <dbReference type="NCBI Taxonomy" id="915059"/>
    <lineage>
        <taxon>Bacteria</taxon>
        <taxon>Pseudomonadati</taxon>
        <taxon>Bacteroidota</taxon>
        <taxon>Cytophagia</taxon>
        <taxon>Cytophagales</taxon>
        <taxon>Flammeovirgaceae</taxon>
        <taxon>Flammeovirga</taxon>
    </lineage>
</organism>
<dbReference type="SUPFAM" id="SSF82689">
    <property type="entry name" value="Mechanosensitive channel protein MscS (YggB), C-terminal domain"/>
    <property type="match status" value="1"/>
</dbReference>
<dbReference type="InterPro" id="IPR049278">
    <property type="entry name" value="MS_channel_C"/>
</dbReference>
<dbReference type="Pfam" id="PF21088">
    <property type="entry name" value="MS_channel_1st"/>
    <property type="match status" value="1"/>
</dbReference>
<dbReference type="Gene3D" id="1.10.287.1260">
    <property type="match status" value="1"/>
</dbReference>
<evidence type="ECO:0000256" key="7">
    <source>
        <dbReference type="SAM" id="Phobius"/>
    </source>
</evidence>
<proteinExistence type="inferred from homology"/>
<keyword evidence="12" id="KW-1185">Reference proteome</keyword>
<name>A0A1S1Z2S9_FLAPC</name>
<evidence type="ECO:0000256" key="6">
    <source>
        <dbReference type="ARBA" id="ARBA00023136"/>
    </source>
</evidence>
<keyword evidence="3" id="KW-1003">Cell membrane</keyword>
<dbReference type="SUPFAM" id="SSF82861">
    <property type="entry name" value="Mechanosensitive channel protein MscS (YggB), transmembrane region"/>
    <property type="match status" value="1"/>
</dbReference>
<dbReference type="InterPro" id="IPR006685">
    <property type="entry name" value="MscS_channel_2nd"/>
</dbReference>
<dbReference type="Pfam" id="PF00924">
    <property type="entry name" value="MS_channel_2nd"/>
    <property type="match status" value="1"/>
</dbReference>
<dbReference type="AlphaFoldDB" id="A0A1S1Z2S9"/>
<evidence type="ECO:0000259" key="8">
    <source>
        <dbReference type="Pfam" id="PF00924"/>
    </source>
</evidence>
<comment type="similarity">
    <text evidence="2">Belongs to the MscS (TC 1.A.23) family.</text>
</comment>
<dbReference type="EMBL" id="JRYR02000001">
    <property type="protein sequence ID" value="OHX67584.1"/>
    <property type="molecule type" value="Genomic_DNA"/>
</dbReference>
<sequence length="301" mass="34110">MEELSENSFFELIVEIFTYPFHIGGKEFTPLSIITILFAFVLVFVLSSKLKKMLVNRVLPKYGLDESVSYNIGTISRYFFVSIGCIIIFQSSGINLSSLSVLIGALGVGIGFGLQTIADNFISGVIILFEQPIKVGDMIEIGDTRGKVVEINSRSSTILTNDNITVIVPNSQFISNNVINWSHNEKRVRLRIPIGVSYNEDPNEVKRITLEVINHIDGIMKSPAPDLMFVEWGDNSINFTLNVWTVKYYSQPGHLKSMIYYKLFERFKHEGISIPFPQRDLNIGSGWENIQFKKPEEVREN</sequence>
<dbReference type="InterPro" id="IPR010920">
    <property type="entry name" value="LSM_dom_sf"/>
</dbReference>
<evidence type="ECO:0000313" key="12">
    <source>
        <dbReference type="Proteomes" id="UP000179797"/>
    </source>
</evidence>
<dbReference type="InterPro" id="IPR049142">
    <property type="entry name" value="MS_channel_1st"/>
</dbReference>
<comment type="subcellular location">
    <subcellularLocation>
        <location evidence="1">Cell membrane</location>
        <topology evidence="1">Multi-pass membrane protein</topology>
    </subcellularLocation>
</comment>
<dbReference type="Pfam" id="PF21082">
    <property type="entry name" value="MS_channel_3rd"/>
    <property type="match status" value="1"/>
</dbReference>
<dbReference type="PANTHER" id="PTHR30347:SF1">
    <property type="entry name" value="MECHANOSENSITIVE CHANNEL MSCK"/>
    <property type="match status" value="1"/>
</dbReference>
<dbReference type="GO" id="GO:0008381">
    <property type="term" value="F:mechanosensitive monoatomic ion channel activity"/>
    <property type="evidence" value="ECO:0007669"/>
    <property type="project" value="UniProtKB-ARBA"/>
</dbReference>
<feature type="domain" description="Mechanosensitive ion channel transmembrane helices 2/3" evidence="10">
    <location>
        <begin position="74"/>
        <end position="115"/>
    </location>
</feature>
<evidence type="ECO:0000259" key="9">
    <source>
        <dbReference type="Pfam" id="PF21082"/>
    </source>
</evidence>
<dbReference type="SUPFAM" id="SSF50182">
    <property type="entry name" value="Sm-like ribonucleoproteins"/>
    <property type="match status" value="1"/>
</dbReference>
<dbReference type="InterPro" id="IPR011014">
    <property type="entry name" value="MscS_channel_TM-2"/>
</dbReference>
<keyword evidence="5 7" id="KW-1133">Transmembrane helix</keyword>
<evidence type="ECO:0000256" key="5">
    <source>
        <dbReference type="ARBA" id="ARBA00022989"/>
    </source>
</evidence>
<gene>
    <name evidence="11" type="ORF">NH26_15115</name>
</gene>
<accession>A0A1S1Z2S9</accession>
<reference evidence="11 12" key="1">
    <citation type="journal article" date="2012" name="Int. J. Syst. Evol. Microbiol.">
        <title>Flammeovirga pacifica sp. nov., isolated from deep-sea sediment.</title>
        <authorList>
            <person name="Xu H."/>
            <person name="Fu Y."/>
            <person name="Yang N."/>
            <person name="Ding Z."/>
            <person name="Lai Q."/>
            <person name="Zeng R."/>
        </authorList>
    </citation>
    <scope>NUCLEOTIDE SEQUENCE [LARGE SCALE GENOMIC DNA]</scope>
    <source>
        <strain evidence="12">DSM 24597 / LMG 26175 / WPAGA1</strain>
    </source>
</reference>
<feature type="transmembrane region" description="Helical" evidence="7">
    <location>
        <begin position="101"/>
        <end position="129"/>
    </location>
</feature>
<evidence type="ECO:0000313" key="11">
    <source>
        <dbReference type="EMBL" id="OHX67584.1"/>
    </source>
</evidence>
<dbReference type="InterPro" id="IPR052702">
    <property type="entry name" value="MscS-like_channel"/>
</dbReference>
<dbReference type="Gene3D" id="3.30.70.100">
    <property type="match status" value="1"/>
</dbReference>
<feature type="domain" description="Mechanosensitive ion channel MscS C-terminal" evidence="9">
    <location>
        <begin position="191"/>
        <end position="274"/>
    </location>
</feature>
<comment type="caution">
    <text evidence="11">The sequence shown here is derived from an EMBL/GenBank/DDBJ whole genome shotgun (WGS) entry which is preliminary data.</text>
</comment>
<evidence type="ECO:0000256" key="3">
    <source>
        <dbReference type="ARBA" id="ARBA00022475"/>
    </source>
</evidence>